<dbReference type="Pfam" id="PF21365">
    <property type="entry name" value="Glyco_hydro_31_3rd"/>
    <property type="match status" value="1"/>
</dbReference>
<evidence type="ECO:0000256" key="2">
    <source>
        <dbReference type="RuleBase" id="RU361185"/>
    </source>
</evidence>
<dbReference type="Pfam" id="PF01055">
    <property type="entry name" value="Glyco_hydro_31_2nd"/>
    <property type="match status" value="1"/>
</dbReference>
<protein>
    <submittedName>
        <fullName evidence="6">Glycosyl hydrolases family 31-domain-containing protein</fullName>
    </submittedName>
</protein>
<dbReference type="PANTHER" id="PTHR43863">
    <property type="entry name" value="HYDROLASE, PUTATIVE (AFU_ORTHOLOGUE AFUA_1G03140)-RELATED"/>
    <property type="match status" value="1"/>
</dbReference>
<dbReference type="InterPro" id="IPR017853">
    <property type="entry name" value="GH"/>
</dbReference>
<evidence type="ECO:0000313" key="7">
    <source>
        <dbReference type="Proteomes" id="UP001610446"/>
    </source>
</evidence>
<dbReference type="Gene3D" id="2.60.40.1180">
    <property type="entry name" value="Golgi alpha-mannosidase II"/>
    <property type="match status" value="1"/>
</dbReference>
<gene>
    <name evidence="6" type="ORF">BJY01DRAFT_245208</name>
</gene>
<proteinExistence type="inferred from homology"/>
<dbReference type="InterPro" id="IPR048395">
    <property type="entry name" value="Glyco_hydro_31_C"/>
</dbReference>
<evidence type="ECO:0000256" key="1">
    <source>
        <dbReference type="ARBA" id="ARBA00007806"/>
    </source>
</evidence>
<evidence type="ECO:0000259" key="4">
    <source>
        <dbReference type="Pfam" id="PF01055"/>
    </source>
</evidence>
<keyword evidence="3" id="KW-0732">Signal</keyword>
<dbReference type="SUPFAM" id="SSF51011">
    <property type="entry name" value="Glycosyl hydrolase domain"/>
    <property type="match status" value="1"/>
</dbReference>
<reference evidence="6 7" key="1">
    <citation type="submission" date="2024-07" db="EMBL/GenBank/DDBJ databases">
        <title>Section-level genome sequencing and comparative genomics of Aspergillus sections Usti and Cavernicolus.</title>
        <authorList>
            <consortium name="Lawrence Berkeley National Laboratory"/>
            <person name="Nybo J.L."/>
            <person name="Vesth T.C."/>
            <person name="Theobald S."/>
            <person name="Frisvad J.C."/>
            <person name="Larsen T.O."/>
            <person name="Kjaerboelling I."/>
            <person name="Rothschild-Mancinelli K."/>
            <person name="Lyhne E.K."/>
            <person name="Kogle M.E."/>
            <person name="Barry K."/>
            <person name="Clum A."/>
            <person name="Na H."/>
            <person name="Ledsgaard L."/>
            <person name="Lin J."/>
            <person name="Lipzen A."/>
            <person name="Kuo A."/>
            <person name="Riley R."/>
            <person name="Mondo S."/>
            <person name="Labutti K."/>
            <person name="Haridas S."/>
            <person name="Pangalinan J."/>
            <person name="Salamov A.A."/>
            <person name="Simmons B.A."/>
            <person name="Magnuson J.K."/>
            <person name="Chen J."/>
            <person name="Drula E."/>
            <person name="Henrissat B."/>
            <person name="Wiebenga A."/>
            <person name="Lubbers R.J."/>
            <person name="Gomes A.C."/>
            <person name="Makela M.R."/>
            <person name="Stajich J."/>
            <person name="Grigoriev I.V."/>
            <person name="Mortensen U.H."/>
            <person name="De Vries R.P."/>
            <person name="Baker S.E."/>
            <person name="Andersen M.R."/>
        </authorList>
    </citation>
    <scope>NUCLEOTIDE SEQUENCE [LARGE SCALE GENOMIC DNA]</scope>
    <source>
        <strain evidence="6 7">CBS 123904</strain>
    </source>
</reference>
<feature type="domain" description="Glycosyl hydrolase family 31 C-terminal" evidence="5">
    <location>
        <begin position="524"/>
        <end position="613"/>
    </location>
</feature>
<dbReference type="PANTHER" id="PTHR43863:SF2">
    <property type="entry name" value="MALTASE-GLUCOAMYLASE"/>
    <property type="match status" value="1"/>
</dbReference>
<dbReference type="InterPro" id="IPR051816">
    <property type="entry name" value="Glycosyl_Hydrolase_31"/>
</dbReference>
<dbReference type="InterPro" id="IPR013780">
    <property type="entry name" value="Glyco_hydro_b"/>
</dbReference>
<accession>A0ABR4KFQ1</accession>
<evidence type="ECO:0000313" key="6">
    <source>
        <dbReference type="EMBL" id="KAL2851106.1"/>
    </source>
</evidence>
<evidence type="ECO:0000256" key="3">
    <source>
        <dbReference type="SAM" id="SignalP"/>
    </source>
</evidence>
<comment type="caution">
    <text evidence="6">The sequence shown here is derived from an EMBL/GenBank/DDBJ whole genome shotgun (WGS) entry which is preliminary data.</text>
</comment>
<feature type="domain" description="Glycoside hydrolase family 31 TIM barrel" evidence="4">
    <location>
        <begin position="232"/>
        <end position="514"/>
    </location>
</feature>
<feature type="chain" id="PRO_5047208534" evidence="3">
    <location>
        <begin position="17"/>
        <end position="715"/>
    </location>
</feature>
<dbReference type="GO" id="GO:0016787">
    <property type="term" value="F:hydrolase activity"/>
    <property type="evidence" value="ECO:0007669"/>
    <property type="project" value="UniProtKB-KW"/>
</dbReference>
<keyword evidence="2 6" id="KW-0378">Hydrolase</keyword>
<feature type="signal peptide" evidence="3">
    <location>
        <begin position="1"/>
        <end position="16"/>
    </location>
</feature>
<sequence length="715" mass="79754">MLYPLLLCLCPLLAHAARFTLTHDPHTSIIVENPAGGIVNNSAIIAGSGFSRAFPVSRKDSGISVNVRSISPATVKVDVASTDHAFVGANFTGDAATFWGVWEQPYTEGITNNGFNETLRGPNIGIDGMATARAPFFISSDGYGIYADSIRDASFNFTDSSAGFLFNSSAVTYYIIVADGPGDFKSIYREYARLSNTINLFAVSGYGPTFWTDDSTYTANWPKGVTNALEYHENLADILHTNNIHAASMFIDRPWGTGTMGWGNFDWDPEFFPNPRQFFANMSSRGYDIMAWVANRANEDTLFYNTSREHRWLWDGPDVNPGNSLGPAVNLSNPDTYGWVKDHLLNVSRVGLKGYKIDRGDENEFPDWAQHEQNALMAQLTYEVMKELYGPCQQGKPCHSYTFVRSAHDKSRQHVGLWNGDTGAGYDGLRMSVRSAIRAGLINFPIWGSDTGGYSGQRTVEVWASWMWFSCFSPVYELKIGKDNNPWDEQWAPEMMPVLKKTTDLHHELVPFIQSYAYRSTKDGVPIVRALFLEVPQDTTAVAAVDDAYFFGEELLVYNFIEEGSHRSIYFPTGSRYVEYLGNSSTVYQGGSTIDFKRDSNSPPVFVKEGSIVPRGDIYRANNRWDPDWKPHLTVEIFPSYQVSESRFSYYVESLGRATTIEMATSRKQRCVTVHHGPLGADATLLMYSKAGKRSIPLPAKGGKVVLKDVISLFD</sequence>
<evidence type="ECO:0000259" key="5">
    <source>
        <dbReference type="Pfam" id="PF21365"/>
    </source>
</evidence>
<dbReference type="Proteomes" id="UP001610446">
    <property type="component" value="Unassembled WGS sequence"/>
</dbReference>
<comment type="similarity">
    <text evidence="1 2">Belongs to the glycosyl hydrolase 31 family.</text>
</comment>
<keyword evidence="7" id="KW-1185">Reference proteome</keyword>
<name>A0ABR4KFQ1_9EURO</name>
<dbReference type="Gene3D" id="3.20.20.80">
    <property type="entry name" value="Glycosidases"/>
    <property type="match status" value="1"/>
</dbReference>
<dbReference type="SUPFAM" id="SSF51445">
    <property type="entry name" value="(Trans)glycosidases"/>
    <property type="match status" value="1"/>
</dbReference>
<dbReference type="EMBL" id="JBFXLU010000032">
    <property type="protein sequence ID" value="KAL2851106.1"/>
    <property type="molecule type" value="Genomic_DNA"/>
</dbReference>
<keyword evidence="2" id="KW-0326">Glycosidase</keyword>
<organism evidence="6 7">
    <name type="scientific">Aspergillus pseudoustus</name>
    <dbReference type="NCBI Taxonomy" id="1810923"/>
    <lineage>
        <taxon>Eukaryota</taxon>
        <taxon>Fungi</taxon>
        <taxon>Dikarya</taxon>
        <taxon>Ascomycota</taxon>
        <taxon>Pezizomycotina</taxon>
        <taxon>Eurotiomycetes</taxon>
        <taxon>Eurotiomycetidae</taxon>
        <taxon>Eurotiales</taxon>
        <taxon>Aspergillaceae</taxon>
        <taxon>Aspergillus</taxon>
        <taxon>Aspergillus subgen. Nidulantes</taxon>
    </lineage>
</organism>
<dbReference type="InterPro" id="IPR000322">
    <property type="entry name" value="Glyco_hydro_31_TIM"/>
</dbReference>